<evidence type="ECO:0000256" key="1">
    <source>
        <dbReference type="SAM" id="Coils"/>
    </source>
</evidence>
<dbReference type="EMBL" id="JAAALK010000282">
    <property type="protein sequence ID" value="KAG8081440.1"/>
    <property type="molecule type" value="Genomic_DNA"/>
</dbReference>
<feature type="compositionally biased region" description="Basic residues" evidence="2">
    <location>
        <begin position="238"/>
        <end position="247"/>
    </location>
</feature>
<evidence type="ECO:0000313" key="4">
    <source>
        <dbReference type="EMBL" id="KAG8081440.1"/>
    </source>
</evidence>
<name>A0A8J5SVK4_ZIZPA</name>
<sequence>MAKTSFKGPGAASTLARQQAAAAAAAASMATTAPTPATTAMAAAGGNPQNVGHQDLFPASTKYLDQSYQLGPSTCKRESLAAAVEGKISSGVMIRKPGKEIIPSPRPGEVVVFEAFFEAGLGLPAVDFLAEVLDLFHVTLPQLSPNAVARLAIFEWALRAEAPITSEQIVRASEKILGVPTPTEKEWRKKLVGTWERSNRVWGLLELTPPSLLDWVPSEKGPSKRKAEVGASSSAKTPVKKVARKPKVLVPSSPRASASESLEDEGRMLTDLIDKDAEQAETNVEDTASMPESQINLEQVRTSAAQEILPQDEASVDESGVEVTAASIPGEATTAVREDAPTVEVLTADSDEDFGVAFDPPSSPMLTRRQNVEEPTSLEEVRPEDANLGPSTTSEPIPEPAQMGPGKDKGKMDPLPAPSSGSTPSESTDESQSNEGDPSTKTPKTTAQHSGPSPSEDDQQALSLLPLLAPFLERRTGLRTLLEPLDRASREVGETDLVAILSEAESSELNTAMERAAYQQTVLARAANISNERGNIHLREENATLQRNLSISEGRVAHLDVMVSTERRARQGLEAANKELEAEQIVLRAEIEKMRAEHAAAGAELVRLQEEKAKAAEEASQLLSHKNSLTTETARLSEVVKELTSVKDALNEDKLKSEKVAVEVTNELLSVLEYFGTTGTLPSDDNVSLLRRLKRIQGAAKQMKTAGIRYGEISGQVAAIGILRYYEDLGHSITPNAEGGPITFDDDQLLTPSEDVAAAWQAFQTSWRVEGRSAIKAWIDEGQCQKQARAQASSSQPPPDPQALPHIEDVEVLDVNDELRLLWATFDILKLHKRPRFLVPRDSSGAIASEVAKLSGQTSAGVQCSELLNEDAFAPFSCHAELRKQLRMQRRLSIEGGVLRGFWIDRSVVFRHFGNNRDGLRAKPICSFLPPSRHFGLETSHLSSHITKSVFISSGRIFRVSRTVGIGLEWNLRWKRNSSGRRTAASSGSAAVKEEVGGAVVKEEVGGAVVKTGAAHGVSTPTTAINPPVAKPSPVAPAVAAVELLVVA</sequence>
<dbReference type="OrthoDB" id="685425at2759"/>
<evidence type="ECO:0000259" key="3">
    <source>
        <dbReference type="Pfam" id="PF04195"/>
    </source>
</evidence>
<feature type="region of interest" description="Disordered" evidence="2">
    <location>
        <begin position="786"/>
        <end position="805"/>
    </location>
</feature>
<keyword evidence="5" id="KW-1185">Reference proteome</keyword>
<comment type="caution">
    <text evidence="4">The sequence shown here is derived from an EMBL/GenBank/DDBJ whole genome shotgun (WGS) entry which is preliminary data.</text>
</comment>
<proteinExistence type="predicted"/>
<feature type="domain" description="Transposase (putative) gypsy type" evidence="3">
    <location>
        <begin position="111"/>
        <end position="154"/>
    </location>
</feature>
<accession>A0A8J5SVK4</accession>
<dbReference type="Pfam" id="PF04195">
    <property type="entry name" value="Transposase_28"/>
    <property type="match status" value="1"/>
</dbReference>
<keyword evidence="1" id="KW-0175">Coiled coil</keyword>
<feature type="coiled-coil region" evidence="1">
    <location>
        <begin position="563"/>
        <end position="625"/>
    </location>
</feature>
<reference evidence="4" key="1">
    <citation type="journal article" date="2021" name="bioRxiv">
        <title>Whole Genome Assembly and Annotation of Northern Wild Rice, Zizania palustris L., Supports a Whole Genome Duplication in the Zizania Genus.</title>
        <authorList>
            <person name="Haas M."/>
            <person name="Kono T."/>
            <person name="Macchietto M."/>
            <person name="Millas R."/>
            <person name="McGilp L."/>
            <person name="Shao M."/>
            <person name="Duquette J."/>
            <person name="Hirsch C.N."/>
            <person name="Kimball J."/>
        </authorList>
    </citation>
    <scope>NUCLEOTIDE SEQUENCE</scope>
    <source>
        <tissue evidence="4">Fresh leaf tissue</tissue>
    </source>
</reference>
<feature type="region of interest" description="Disordered" evidence="2">
    <location>
        <begin position="347"/>
        <end position="459"/>
    </location>
</feature>
<dbReference type="InterPro" id="IPR007321">
    <property type="entry name" value="Transposase_28"/>
</dbReference>
<reference evidence="4" key="2">
    <citation type="submission" date="2021-02" db="EMBL/GenBank/DDBJ databases">
        <authorList>
            <person name="Kimball J.A."/>
            <person name="Haas M.W."/>
            <person name="Macchietto M."/>
            <person name="Kono T."/>
            <person name="Duquette J."/>
            <person name="Shao M."/>
        </authorList>
    </citation>
    <scope>NUCLEOTIDE SEQUENCE</scope>
    <source>
        <tissue evidence="4">Fresh leaf tissue</tissue>
    </source>
</reference>
<gene>
    <name evidence="4" type="ORF">GUJ93_ZPchr0007g3552</name>
</gene>
<organism evidence="4 5">
    <name type="scientific">Zizania palustris</name>
    <name type="common">Northern wild rice</name>
    <dbReference type="NCBI Taxonomy" id="103762"/>
    <lineage>
        <taxon>Eukaryota</taxon>
        <taxon>Viridiplantae</taxon>
        <taxon>Streptophyta</taxon>
        <taxon>Embryophyta</taxon>
        <taxon>Tracheophyta</taxon>
        <taxon>Spermatophyta</taxon>
        <taxon>Magnoliopsida</taxon>
        <taxon>Liliopsida</taxon>
        <taxon>Poales</taxon>
        <taxon>Poaceae</taxon>
        <taxon>BOP clade</taxon>
        <taxon>Oryzoideae</taxon>
        <taxon>Oryzeae</taxon>
        <taxon>Zizaniinae</taxon>
        <taxon>Zizania</taxon>
    </lineage>
</organism>
<dbReference type="Proteomes" id="UP000729402">
    <property type="component" value="Unassembled WGS sequence"/>
</dbReference>
<protein>
    <recommendedName>
        <fullName evidence="3">Transposase (putative) gypsy type domain-containing protein</fullName>
    </recommendedName>
</protein>
<dbReference type="AlphaFoldDB" id="A0A8J5SVK4"/>
<feature type="region of interest" description="Disordered" evidence="2">
    <location>
        <begin position="215"/>
        <end position="265"/>
    </location>
</feature>
<feature type="compositionally biased region" description="Polar residues" evidence="2">
    <location>
        <begin position="419"/>
        <end position="453"/>
    </location>
</feature>
<evidence type="ECO:0000256" key="2">
    <source>
        <dbReference type="SAM" id="MobiDB-lite"/>
    </source>
</evidence>
<evidence type="ECO:0000313" key="5">
    <source>
        <dbReference type="Proteomes" id="UP000729402"/>
    </source>
</evidence>